<evidence type="ECO:0000313" key="1">
    <source>
        <dbReference type="EMBL" id="VVE85013.1"/>
    </source>
</evidence>
<dbReference type="AlphaFoldDB" id="A0A5E5BKE3"/>
<sequence>MTTIAWDGSMLAADRCSWSGGTRRAVRKVFKIRRVDGSRVLVAFCGSGEFAHAVLAWLKTGGDKPNCAEFGVDPELACAIVIDDRQRIWSLGGRLIYQRMRDRVFATGAGQEFAWGALEAGADAKRAIQITAKRSDFAALGVNTVRF</sequence>
<proteinExistence type="predicted"/>
<dbReference type="EMBL" id="CABPSR010000022">
    <property type="protein sequence ID" value="VVE85013.1"/>
    <property type="molecule type" value="Genomic_DNA"/>
</dbReference>
<name>A0A5E5BKE3_9BURK</name>
<gene>
    <name evidence="1" type="ORF">PSP31121_05041</name>
</gene>
<organism evidence="1 2">
    <name type="scientific">Pandoraea sputorum</name>
    <dbReference type="NCBI Taxonomy" id="93222"/>
    <lineage>
        <taxon>Bacteria</taxon>
        <taxon>Pseudomonadati</taxon>
        <taxon>Pseudomonadota</taxon>
        <taxon>Betaproteobacteria</taxon>
        <taxon>Burkholderiales</taxon>
        <taxon>Burkholderiaceae</taxon>
        <taxon>Pandoraea</taxon>
    </lineage>
</organism>
<dbReference type="SUPFAM" id="SSF56235">
    <property type="entry name" value="N-terminal nucleophile aminohydrolases (Ntn hydrolases)"/>
    <property type="match status" value="1"/>
</dbReference>
<reference evidence="1 2" key="1">
    <citation type="submission" date="2019-08" db="EMBL/GenBank/DDBJ databases">
        <authorList>
            <person name="Peeters C."/>
        </authorList>
    </citation>
    <scope>NUCLEOTIDE SEQUENCE [LARGE SCALE GENOMIC DNA]</scope>
    <source>
        <strain evidence="1 2">LMG 31121</strain>
    </source>
</reference>
<evidence type="ECO:0000313" key="2">
    <source>
        <dbReference type="Proteomes" id="UP000335538"/>
    </source>
</evidence>
<dbReference type="RefSeq" id="WP_150811195.1">
    <property type="nucleotide sequence ID" value="NZ_CABPSR010000022.1"/>
</dbReference>
<protein>
    <submittedName>
        <fullName evidence="1">Uncharacterized protein</fullName>
    </submittedName>
</protein>
<accession>A0A5E5BKE3</accession>
<dbReference type="InterPro" id="IPR029055">
    <property type="entry name" value="Ntn_hydrolases_N"/>
</dbReference>
<dbReference type="Proteomes" id="UP000335538">
    <property type="component" value="Unassembled WGS sequence"/>
</dbReference>